<accession>X1PT25</accession>
<reference evidence="1" key="1">
    <citation type="journal article" date="2014" name="Front. Microbiol.">
        <title>High frequency of phylogenetically diverse reductive dehalogenase-homologous genes in deep subseafloor sedimentary metagenomes.</title>
        <authorList>
            <person name="Kawai M."/>
            <person name="Futagami T."/>
            <person name="Toyoda A."/>
            <person name="Takaki Y."/>
            <person name="Nishi S."/>
            <person name="Hori S."/>
            <person name="Arai W."/>
            <person name="Tsubouchi T."/>
            <person name="Morono Y."/>
            <person name="Uchiyama I."/>
            <person name="Ito T."/>
            <person name="Fujiyama A."/>
            <person name="Inagaki F."/>
            <person name="Takami H."/>
        </authorList>
    </citation>
    <scope>NUCLEOTIDE SEQUENCE</scope>
    <source>
        <strain evidence="1">Expedition CK06-06</strain>
    </source>
</reference>
<proteinExistence type="predicted"/>
<name>X1PT25_9ZZZZ</name>
<dbReference type="EMBL" id="BARV01026921">
    <property type="protein sequence ID" value="GAI45671.1"/>
    <property type="molecule type" value="Genomic_DNA"/>
</dbReference>
<protein>
    <submittedName>
        <fullName evidence="1">Uncharacterized protein</fullName>
    </submittedName>
</protein>
<sequence>VYVAQMDLRFDLAEIWMHKEQKIKEEEKIFIKLILPRGTSDKCNKWLSENNIDKNFIYPDKQRTNNTLV</sequence>
<gene>
    <name evidence="1" type="ORF">S06H3_43403</name>
</gene>
<feature type="non-terminal residue" evidence="1">
    <location>
        <position position="1"/>
    </location>
</feature>
<dbReference type="AlphaFoldDB" id="X1PT25"/>
<comment type="caution">
    <text evidence="1">The sequence shown here is derived from an EMBL/GenBank/DDBJ whole genome shotgun (WGS) entry which is preliminary data.</text>
</comment>
<evidence type="ECO:0000313" key="1">
    <source>
        <dbReference type="EMBL" id="GAI45671.1"/>
    </source>
</evidence>
<organism evidence="1">
    <name type="scientific">marine sediment metagenome</name>
    <dbReference type="NCBI Taxonomy" id="412755"/>
    <lineage>
        <taxon>unclassified sequences</taxon>
        <taxon>metagenomes</taxon>
        <taxon>ecological metagenomes</taxon>
    </lineage>
</organism>